<evidence type="ECO:0000313" key="10">
    <source>
        <dbReference type="Proteomes" id="UP001249851"/>
    </source>
</evidence>
<proteinExistence type="inferred from homology"/>
<sequence length="696" mass="79814">MADELDTASLESLLSQFENTSRLPEVYLKPPLSLERESISTIKCIFDFCKKDEANGSRSLASTCPLQELFVDGFDAEQIWQEIDLQNVPLLQLGKKDVQNITQISKKLSLLKEDNKLHEENSFENGLPDSDSEVDCVEKVENSGDDDNDDFSYDDDSGSDNDFDERKTSMGNEENRKPTKSLSTRKSEVDDSFFKLSDMIKFLDQEDRRFERAHKKNNQEMEDDNKEEDSENMDSSNGDEEDNDWSKALEATEALLGRPTKKKKKRSARFIKYAEFFDPPDGEEIKSANRESDEDDQEMKDYEEELADDDEALGNDDEHEMDVEAEEKPISNFQKKQEKVRQRIEKLEAANIAPKPWQMMGEAGGNVRPLNSLLEEDVSFDHTTATAPDITEETTQQLEDIIKQRIKDEAWDDVERKVKPVTEPYEYKKQIPLDHEKSKLSLSQIYEQEYLKQTQVESEEKVNEAHEEIKTLMNKLFIKLDALANFHFTPKADCKGSLLEKVLNVESQSHRASMELLECLLHSLVVVIAAAAAGPKPELKVVTNTPVISMEEVAPVTVSDAMMLAPEEVHEKKKEQKGATELTETDRKRERRAKKRKQHEKAVEKLKKRKLVKKLNPGLGNKYSKEAALKRLERDIKTSKNVSLLKDKESNNPVKSSTTFFSRLQDEVRDQVNMRNAIKKKQKSKSRETTVTQLKL</sequence>
<feature type="region of interest" description="Disordered" evidence="8">
    <location>
        <begin position="636"/>
        <end position="658"/>
    </location>
</feature>
<name>A0AAD9QTT8_ACRCE</name>
<dbReference type="AlphaFoldDB" id="A0AAD9QTT8"/>
<evidence type="ECO:0000256" key="1">
    <source>
        <dbReference type="ARBA" id="ARBA00004604"/>
    </source>
</evidence>
<evidence type="ECO:0000256" key="6">
    <source>
        <dbReference type="ARBA" id="ARBA00029455"/>
    </source>
</evidence>
<dbReference type="Pfam" id="PF04006">
    <property type="entry name" value="Mpp10"/>
    <property type="match status" value="2"/>
</dbReference>
<feature type="compositionally biased region" description="Acidic residues" evidence="8">
    <location>
        <begin position="220"/>
        <end position="243"/>
    </location>
</feature>
<comment type="caution">
    <text evidence="9">The sequence shown here is derived from an EMBL/GenBank/DDBJ whole genome shotgun (WGS) entry which is preliminary data.</text>
</comment>
<evidence type="ECO:0000256" key="5">
    <source>
        <dbReference type="ARBA" id="ARBA00023274"/>
    </source>
</evidence>
<dbReference type="GO" id="GO:0006364">
    <property type="term" value="P:rRNA processing"/>
    <property type="evidence" value="ECO:0007669"/>
    <property type="project" value="UniProtKB-KW"/>
</dbReference>
<dbReference type="GO" id="GO:0005732">
    <property type="term" value="C:sno(s)RNA-containing ribonucleoprotein complex"/>
    <property type="evidence" value="ECO:0007669"/>
    <property type="project" value="UniProtKB-UniRule"/>
</dbReference>
<dbReference type="PANTHER" id="PTHR17039">
    <property type="entry name" value="U3 SMALL NUCLEOLAR RIBONUCLEOPROTEIN PROTEIN MPP10"/>
    <property type="match status" value="1"/>
</dbReference>
<gene>
    <name evidence="9" type="ORF">P5673_009085</name>
</gene>
<comment type="subcellular location">
    <subcellularLocation>
        <location evidence="1 7">Nucleus</location>
        <location evidence="1 7">Nucleolus</location>
    </subcellularLocation>
</comment>
<comment type="similarity">
    <text evidence="6 7">Belongs to the MPP10 family.</text>
</comment>
<feature type="region of interest" description="Disordered" evidence="8">
    <location>
        <begin position="569"/>
        <end position="602"/>
    </location>
</feature>
<dbReference type="GO" id="GO:0034457">
    <property type="term" value="C:Mpp10 complex"/>
    <property type="evidence" value="ECO:0007669"/>
    <property type="project" value="UniProtKB-UniRule"/>
</dbReference>
<evidence type="ECO:0000256" key="2">
    <source>
        <dbReference type="ARBA" id="ARBA00022517"/>
    </source>
</evidence>
<evidence type="ECO:0000313" key="9">
    <source>
        <dbReference type="EMBL" id="KAK2567270.1"/>
    </source>
</evidence>
<feature type="compositionally biased region" description="Acidic residues" evidence="8">
    <location>
        <begin position="292"/>
        <end position="325"/>
    </location>
</feature>
<evidence type="ECO:0000256" key="3">
    <source>
        <dbReference type="ARBA" id="ARBA00022552"/>
    </source>
</evidence>
<feature type="region of interest" description="Disordered" evidence="8">
    <location>
        <begin position="140"/>
        <end position="188"/>
    </location>
</feature>
<dbReference type="InterPro" id="IPR012173">
    <property type="entry name" value="Mpp10"/>
</dbReference>
<keyword evidence="3 7" id="KW-0698">rRNA processing</keyword>
<dbReference type="PIRSF" id="PIRSF017300">
    <property type="entry name" value="snoRNP_Mpp10"/>
    <property type="match status" value="1"/>
</dbReference>
<organism evidence="9 10">
    <name type="scientific">Acropora cervicornis</name>
    <name type="common">Staghorn coral</name>
    <dbReference type="NCBI Taxonomy" id="6130"/>
    <lineage>
        <taxon>Eukaryota</taxon>
        <taxon>Metazoa</taxon>
        <taxon>Cnidaria</taxon>
        <taxon>Anthozoa</taxon>
        <taxon>Hexacorallia</taxon>
        <taxon>Scleractinia</taxon>
        <taxon>Astrocoeniina</taxon>
        <taxon>Acroporidae</taxon>
        <taxon>Acropora</taxon>
    </lineage>
</organism>
<comment type="function">
    <text evidence="7">Involved in nucleolar processing of pre-18S ribosomal RNA.</text>
</comment>
<protein>
    <recommendedName>
        <fullName evidence="7">U3 small nucleolar ribonucleoprotein protein MPP10</fullName>
    </recommendedName>
</protein>
<feature type="region of interest" description="Disordered" evidence="8">
    <location>
        <begin position="675"/>
        <end position="696"/>
    </location>
</feature>
<keyword evidence="2 7" id="KW-0690">Ribosome biogenesis</keyword>
<feature type="compositionally biased region" description="Basic and acidic residues" evidence="8">
    <location>
        <begin position="164"/>
        <end position="177"/>
    </location>
</feature>
<evidence type="ECO:0000256" key="7">
    <source>
        <dbReference type="PIRNR" id="PIRNR017300"/>
    </source>
</evidence>
<feature type="compositionally biased region" description="Acidic residues" evidence="8">
    <location>
        <begin position="143"/>
        <end position="163"/>
    </location>
</feature>
<keyword evidence="10" id="KW-1185">Reference proteome</keyword>
<dbReference type="GO" id="GO:0032040">
    <property type="term" value="C:small-subunit processome"/>
    <property type="evidence" value="ECO:0007669"/>
    <property type="project" value="TreeGrafter"/>
</dbReference>
<dbReference type="Proteomes" id="UP001249851">
    <property type="component" value="Unassembled WGS sequence"/>
</dbReference>
<feature type="compositionally biased region" description="Basic residues" evidence="8">
    <location>
        <begin position="589"/>
        <end position="599"/>
    </location>
</feature>
<feature type="compositionally biased region" description="Basic and acidic residues" evidence="8">
    <location>
        <begin position="569"/>
        <end position="588"/>
    </location>
</feature>
<reference evidence="9" key="1">
    <citation type="journal article" date="2023" name="G3 (Bethesda)">
        <title>Whole genome assembly and annotation of the endangered Caribbean coral Acropora cervicornis.</title>
        <authorList>
            <person name="Selwyn J.D."/>
            <person name="Vollmer S.V."/>
        </authorList>
    </citation>
    <scope>NUCLEOTIDE SEQUENCE</scope>
    <source>
        <strain evidence="9">K2</strain>
    </source>
</reference>
<keyword evidence="4 7" id="KW-0539">Nucleus</keyword>
<keyword evidence="5 7" id="KW-0687">Ribonucleoprotein</keyword>
<feature type="region of interest" description="Disordered" evidence="8">
    <location>
        <begin position="211"/>
        <end position="339"/>
    </location>
</feature>
<dbReference type="EMBL" id="JARQWQ010000015">
    <property type="protein sequence ID" value="KAK2567270.1"/>
    <property type="molecule type" value="Genomic_DNA"/>
</dbReference>
<accession>A0AAD9QTT8</accession>
<evidence type="ECO:0000256" key="8">
    <source>
        <dbReference type="SAM" id="MobiDB-lite"/>
    </source>
</evidence>
<evidence type="ECO:0000256" key="4">
    <source>
        <dbReference type="ARBA" id="ARBA00023242"/>
    </source>
</evidence>
<dbReference type="PANTHER" id="PTHR17039:SF0">
    <property type="entry name" value="U3 SMALL NUCLEOLAR RIBONUCLEOPROTEIN PROTEIN MPP10"/>
    <property type="match status" value="1"/>
</dbReference>
<reference evidence="9" key="2">
    <citation type="journal article" date="2023" name="Science">
        <title>Genomic signatures of disease resistance in endangered staghorn corals.</title>
        <authorList>
            <person name="Vollmer S.V."/>
            <person name="Selwyn J.D."/>
            <person name="Despard B.A."/>
            <person name="Roesel C.L."/>
        </authorList>
    </citation>
    <scope>NUCLEOTIDE SEQUENCE</scope>
    <source>
        <strain evidence="9">K2</strain>
    </source>
</reference>
<feature type="compositionally biased region" description="Basic residues" evidence="8">
    <location>
        <begin position="259"/>
        <end position="269"/>
    </location>
</feature>